<dbReference type="EMBL" id="CADCWM010000531">
    <property type="protein sequence ID" value="CAA9566885.1"/>
    <property type="molecule type" value="Genomic_DNA"/>
</dbReference>
<reference evidence="1" key="1">
    <citation type="submission" date="2020-02" db="EMBL/GenBank/DDBJ databases">
        <authorList>
            <person name="Meier V. D."/>
        </authorList>
    </citation>
    <scope>NUCLEOTIDE SEQUENCE</scope>
    <source>
        <strain evidence="1">AVDCRST_MAG88</strain>
    </source>
</reference>
<dbReference type="AlphaFoldDB" id="A0A6J4V2U2"/>
<gene>
    <name evidence="1" type="ORF">AVDCRST_MAG88-1976</name>
</gene>
<accession>A0A6J4V2U2</accession>
<evidence type="ECO:0000313" key="1">
    <source>
        <dbReference type="EMBL" id="CAA9566885.1"/>
    </source>
</evidence>
<proteinExistence type="predicted"/>
<organism evidence="1">
    <name type="scientific">uncultured Thermomicrobiales bacterium</name>
    <dbReference type="NCBI Taxonomy" id="1645740"/>
    <lineage>
        <taxon>Bacteria</taxon>
        <taxon>Pseudomonadati</taxon>
        <taxon>Thermomicrobiota</taxon>
        <taxon>Thermomicrobia</taxon>
        <taxon>Thermomicrobiales</taxon>
        <taxon>environmental samples</taxon>
    </lineage>
</organism>
<protein>
    <submittedName>
        <fullName evidence="1">Uncharacterized protein</fullName>
    </submittedName>
</protein>
<name>A0A6J4V2U2_9BACT</name>
<sequence length="141" mass="15594">MQLDFLFDVESVERETVPDAPETIVLHFGSGEFSAEVWTDAAGMAGLVGAIIEARPRAERSPTTWQPQPVAIYGLTIRPRIELAGIEVFPPGREEGEYIPYWSIVLSDEDGSQLHMALSEETALRVAALGMREMEQDGFVE</sequence>